<comment type="similarity">
    <text evidence="1">Belongs to the thioredoxin family. DsbA subfamily.</text>
</comment>
<dbReference type="InterPro" id="IPR012336">
    <property type="entry name" value="Thioredoxin-like_fold"/>
</dbReference>
<evidence type="ECO:0000259" key="7">
    <source>
        <dbReference type="Pfam" id="PF13462"/>
    </source>
</evidence>
<keyword evidence="2" id="KW-0732">Signal</keyword>
<keyword evidence="6" id="KW-0812">Transmembrane</keyword>
<dbReference type="Pfam" id="PF13462">
    <property type="entry name" value="Thioredoxin_4"/>
    <property type="match status" value="1"/>
</dbReference>
<dbReference type="InterPro" id="IPR036249">
    <property type="entry name" value="Thioredoxin-like_sf"/>
</dbReference>
<keyword evidence="3" id="KW-0560">Oxidoreductase</keyword>
<reference evidence="9" key="1">
    <citation type="journal article" date="2019" name="Int. J. Syst. Evol. Microbiol.">
        <title>The Global Catalogue of Microorganisms (GCM) 10K type strain sequencing project: providing services to taxonomists for standard genome sequencing and annotation.</title>
        <authorList>
            <consortium name="The Broad Institute Genomics Platform"/>
            <consortium name="The Broad Institute Genome Sequencing Center for Infectious Disease"/>
            <person name="Wu L."/>
            <person name="Ma J."/>
        </authorList>
    </citation>
    <scope>NUCLEOTIDE SEQUENCE [LARGE SCALE GENOMIC DNA]</scope>
    <source>
        <strain evidence="9">CGMCC 1.18439</strain>
    </source>
</reference>
<evidence type="ECO:0000256" key="3">
    <source>
        <dbReference type="ARBA" id="ARBA00023002"/>
    </source>
</evidence>
<dbReference type="PANTHER" id="PTHR13887">
    <property type="entry name" value="GLUTATHIONE S-TRANSFERASE KAPPA"/>
    <property type="match status" value="1"/>
</dbReference>
<evidence type="ECO:0000313" key="8">
    <source>
        <dbReference type="EMBL" id="GHG07842.1"/>
    </source>
</evidence>
<gene>
    <name evidence="8" type="ORF">GCM10017783_20550</name>
</gene>
<evidence type="ECO:0000256" key="5">
    <source>
        <dbReference type="ARBA" id="ARBA00023284"/>
    </source>
</evidence>
<evidence type="ECO:0000256" key="6">
    <source>
        <dbReference type="SAM" id="Phobius"/>
    </source>
</evidence>
<evidence type="ECO:0000313" key="9">
    <source>
        <dbReference type="Proteomes" id="UP000632154"/>
    </source>
</evidence>
<keyword evidence="4" id="KW-1015">Disulfide bond</keyword>
<dbReference type="SUPFAM" id="SSF52833">
    <property type="entry name" value="Thioredoxin-like"/>
    <property type="match status" value="1"/>
</dbReference>
<comment type="caution">
    <text evidence="8">The sequence shown here is derived from an EMBL/GenBank/DDBJ whole genome shotgun (WGS) entry which is preliminary data.</text>
</comment>
<evidence type="ECO:0000256" key="1">
    <source>
        <dbReference type="ARBA" id="ARBA00005791"/>
    </source>
</evidence>
<feature type="domain" description="Thioredoxin-like fold" evidence="7">
    <location>
        <begin position="57"/>
        <end position="234"/>
    </location>
</feature>
<dbReference type="RefSeq" id="WP_189643656.1">
    <property type="nucleotide sequence ID" value="NZ_BNAL01000029.1"/>
</dbReference>
<keyword evidence="6" id="KW-1133">Transmembrane helix</keyword>
<keyword evidence="6" id="KW-0472">Membrane</keyword>
<evidence type="ECO:0000256" key="2">
    <source>
        <dbReference type="ARBA" id="ARBA00022729"/>
    </source>
</evidence>
<accession>A0ABQ3K8L9</accession>
<dbReference type="Proteomes" id="UP000632154">
    <property type="component" value="Unassembled WGS sequence"/>
</dbReference>
<keyword evidence="9" id="KW-1185">Reference proteome</keyword>
<dbReference type="EMBL" id="BNAL01000029">
    <property type="protein sequence ID" value="GHG07842.1"/>
    <property type="molecule type" value="Genomic_DNA"/>
</dbReference>
<feature type="transmembrane region" description="Helical" evidence="6">
    <location>
        <begin position="12"/>
        <end position="31"/>
    </location>
</feature>
<dbReference type="Gene3D" id="3.40.30.10">
    <property type="entry name" value="Glutaredoxin"/>
    <property type="match status" value="1"/>
</dbReference>
<evidence type="ECO:0000256" key="4">
    <source>
        <dbReference type="ARBA" id="ARBA00023157"/>
    </source>
</evidence>
<name>A0ABQ3K8L9_9DEIO</name>
<sequence>MTKLQGNKSNNTALLVGTLIAAALIALALFAGRGKSSEARADAASGTEVKANFDLTNKPVVGDANAPVEMIVVEDFKCPACKQFEANVFPKVENDYVKTGKVKVYSVAWPFLAEVAKLDEDDSKYAAQAGECAFEHGGGEAFSAYKTILFRAQGSESEIWATKDRLKELAANVPGIDQAAFAGCLDNDETAARVDANEKEVDASGVNSTPTVFVAGKKIENPGDYAQLQSAIDAALAQ</sequence>
<keyword evidence="5" id="KW-0676">Redox-active center</keyword>
<dbReference type="PANTHER" id="PTHR13887:SF14">
    <property type="entry name" value="DISULFIDE BOND FORMATION PROTEIN D"/>
    <property type="match status" value="1"/>
</dbReference>
<organism evidence="8 9">
    <name type="scientific">Deinococcus piscis</name>
    <dbReference type="NCBI Taxonomy" id="394230"/>
    <lineage>
        <taxon>Bacteria</taxon>
        <taxon>Thermotogati</taxon>
        <taxon>Deinococcota</taxon>
        <taxon>Deinococci</taxon>
        <taxon>Deinococcales</taxon>
        <taxon>Deinococcaceae</taxon>
        <taxon>Deinococcus</taxon>
    </lineage>
</organism>
<protein>
    <recommendedName>
        <fullName evidence="7">Thioredoxin-like fold domain-containing protein</fullName>
    </recommendedName>
</protein>
<proteinExistence type="inferred from homology"/>